<reference evidence="3 4" key="1">
    <citation type="journal article" date="2019" name="Int. J. Syst. Evol. Microbiol.">
        <title>The Global Catalogue of Microorganisms (GCM) 10K type strain sequencing project: providing services to taxonomists for standard genome sequencing and annotation.</title>
        <authorList>
            <consortium name="The Broad Institute Genomics Platform"/>
            <consortium name="The Broad Institute Genome Sequencing Center for Infectious Disease"/>
            <person name="Wu L."/>
            <person name="Ma J."/>
        </authorList>
    </citation>
    <scope>NUCLEOTIDE SEQUENCE [LARGE SCALE GENOMIC DNA]</scope>
    <source>
        <strain evidence="3 4">JCM 16328</strain>
    </source>
</reference>
<gene>
    <name evidence="3" type="ORF">GCM10009020_13470</name>
</gene>
<dbReference type="InterPro" id="IPR050194">
    <property type="entry name" value="Glycosyltransferase_grp1"/>
</dbReference>
<dbReference type="Gene3D" id="3.40.50.2000">
    <property type="entry name" value="Glycogen Phosphorylase B"/>
    <property type="match status" value="2"/>
</dbReference>
<comment type="caution">
    <text evidence="3">The sequence shown here is derived from an EMBL/GenBank/DDBJ whole genome shotgun (WGS) entry which is preliminary data.</text>
</comment>
<name>A0AAV3T7J6_9EURY</name>
<feature type="domain" description="Glycosyl transferase family 1" evidence="1">
    <location>
        <begin position="189"/>
        <end position="332"/>
    </location>
</feature>
<dbReference type="InterPro" id="IPR028098">
    <property type="entry name" value="Glyco_trans_4-like_N"/>
</dbReference>
<dbReference type="GO" id="GO:0016757">
    <property type="term" value="F:glycosyltransferase activity"/>
    <property type="evidence" value="ECO:0007669"/>
    <property type="project" value="InterPro"/>
</dbReference>
<dbReference type="SUPFAM" id="SSF53756">
    <property type="entry name" value="UDP-Glycosyltransferase/glycogen phosphorylase"/>
    <property type="match status" value="1"/>
</dbReference>
<protein>
    <submittedName>
        <fullName evidence="3">Glycosyltransferase family 4 protein</fullName>
    </submittedName>
</protein>
<dbReference type="Proteomes" id="UP001500420">
    <property type="component" value="Unassembled WGS sequence"/>
</dbReference>
<keyword evidence="4" id="KW-1185">Reference proteome</keyword>
<organism evidence="3 4">
    <name type="scientific">Natronoarchaeum mannanilyticum</name>
    <dbReference type="NCBI Taxonomy" id="926360"/>
    <lineage>
        <taxon>Archaea</taxon>
        <taxon>Methanobacteriati</taxon>
        <taxon>Methanobacteriota</taxon>
        <taxon>Stenosarchaea group</taxon>
        <taxon>Halobacteria</taxon>
        <taxon>Halobacteriales</taxon>
        <taxon>Natronoarchaeaceae</taxon>
    </lineage>
</organism>
<dbReference type="PANTHER" id="PTHR45947:SF3">
    <property type="entry name" value="SULFOQUINOVOSYL TRANSFERASE SQD2"/>
    <property type="match status" value="1"/>
</dbReference>
<evidence type="ECO:0000313" key="4">
    <source>
        <dbReference type="Proteomes" id="UP001500420"/>
    </source>
</evidence>
<dbReference type="CDD" id="cd03801">
    <property type="entry name" value="GT4_PimA-like"/>
    <property type="match status" value="1"/>
</dbReference>
<dbReference type="InterPro" id="IPR001296">
    <property type="entry name" value="Glyco_trans_1"/>
</dbReference>
<feature type="domain" description="Glycosyltransferase subfamily 4-like N-terminal" evidence="2">
    <location>
        <begin position="16"/>
        <end position="181"/>
    </location>
</feature>
<evidence type="ECO:0000259" key="1">
    <source>
        <dbReference type="Pfam" id="PF00534"/>
    </source>
</evidence>
<evidence type="ECO:0000259" key="2">
    <source>
        <dbReference type="Pfam" id="PF13439"/>
    </source>
</evidence>
<evidence type="ECO:0000313" key="3">
    <source>
        <dbReference type="EMBL" id="GAA0668908.1"/>
    </source>
</evidence>
<dbReference type="RefSeq" id="WP_343773160.1">
    <property type="nucleotide sequence ID" value="NZ_BAAADV010000001.1"/>
</dbReference>
<dbReference type="EMBL" id="BAAADV010000001">
    <property type="protein sequence ID" value="GAA0668908.1"/>
    <property type="molecule type" value="Genomic_DNA"/>
</dbReference>
<sequence length="372" mass="40655">MRILRVAQKLYPDTKGGGQYHVHAMSRDQAAMGHDVTVLTTRDDESLPRIEETHGYTVVRVSPGVTIAGNDVSPAVARYLWGVDAESFDVIHAHSHLYFSTNLAALKRRLGDIPLAITNHGLYSQSAPEWVFDLYLKTLGRWTFNRADVVFCYTETDEQRLRDLGIETRIDVVSNGIDTERFTPEGPESDLIASDGPVVLFVGRLVEGKRPSIAVSSFADLLSEHPDAELVFCGDGPLREELEQQATDLGIDDAVTFLGHVSYDAMPEVYRSSDVLLLPSRAEGVPRTVLESMSSGIPVVVNELDQMAGVVGDGGHIVDVGDREETVSALSSGLDASALGKRGRERVTGDYRWLDTVDRTTAALESLVDDNS</sequence>
<accession>A0AAV3T7J6</accession>
<proteinExistence type="predicted"/>
<dbReference type="Pfam" id="PF00534">
    <property type="entry name" value="Glycos_transf_1"/>
    <property type="match status" value="1"/>
</dbReference>
<dbReference type="PANTHER" id="PTHR45947">
    <property type="entry name" value="SULFOQUINOVOSYL TRANSFERASE SQD2"/>
    <property type="match status" value="1"/>
</dbReference>
<dbReference type="AlphaFoldDB" id="A0AAV3T7J6"/>
<dbReference type="Pfam" id="PF13439">
    <property type="entry name" value="Glyco_transf_4"/>
    <property type="match status" value="1"/>
</dbReference>